<dbReference type="Proteomes" id="UP000620327">
    <property type="component" value="Unassembled WGS sequence"/>
</dbReference>
<evidence type="ECO:0000256" key="1">
    <source>
        <dbReference type="ARBA" id="ARBA00010657"/>
    </source>
</evidence>
<dbReference type="RefSeq" id="WP_187016236.1">
    <property type="nucleotide sequence ID" value="NZ_JACOQI010000031.1"/>
</dbReference>
<dbReference type="CDD" id="cd17242">
    <property type="entry name" value="MobM_relaxase"/>
    <property type="match status" value="1"/>
</dbReference>
<proteinExistence type="inferred from homology"/>
<sequence>MAYAILRFAKHKGGASKALSAHHERTKDSYASNPDIDLSRTAQNFHLVTPRWSYEQEIRHRIQTAGCRVRKDSVKFVDTLVTVSPEFAKAHEVEMPEYFRRAFDFLKERVGEENIFSAVVHMDEKTPHMHLCFVPLTRDKRLSAKEILGNKKSMIRWQDDFYACMAERWPELERGTPAVETKRRHLTPQWYKKVTAMDAKLEQLEATLNNINVFNAGKKREEAVALLAQLLPEVESFQAETQRLRDTIAHERRNASFQREINADLRNELKAERSHSFDQSIKLSELERRCKRAEKLLSKIPQEELDKLLPKQKGLER</sequence>
<protein>
    <submittedName>
        <fullName evidence="2">Plasmid recombination protein</fullName>
    </submittedName>
</protein>
<reference evidence="2" key="1">
    <citation type="submission" date="2020-08" db="EMBL/GenBank/DDBJ databases">
        <title>Genome public.</title>
        <authorList>
            <person name="Liu C."/>
            <person name="Sun Q."/>
        </authorList>
    </citation>
    <scope>NUCLEOTIDE SEQUENCE</scope>
    <source>
        <strain evidence="2">BX15</strain>
    </source>
</reference>
<dbReference type="InterPro" id="IPR001668">
    <property type="entry name" value="Mob_Pre"/>
</dbReference>
<dbReference type="Gene3D" id="3.30.930.30">
    <property type="match status" value="1"/>
</dbReference>
<dbReference type="Pfam" id="PF01076">
    <property type="entry name" value="Mob_Pre"/>
    <property type="match status" value="1"/>
</dbReference>
<organism evidence="2 3">
    <name type="scientific">Dysosmobacter segnis</name>
    <dbReference type="NCBI Taxonomy" id="2763042"/>
    <lineage>
        <taxon>Bacteria</taxon>
        <taxon>Bacillati</taxon>
        <taxon>Bacillota</taxon>
        <taxon>Clostridia</taxon>
        <taxon>Eubacteriales</taxon>
        <taxon>Oscillospiraceae</taxon>
        <taxon>Dysosmobacter</taxon>
    </lineage>
</organism>
<dbReference type="GO" id="GO:0006310">
    <property type="term" value="P:DNA recombination"/>
    <property type="evidence" value="ECO:0007669"/>
    <property type="project" value="InterPro"/>
</dbReference>
<dbReference type="NCBIfam" id="NF041497">
    <property type="entry name" value="MobV"/>
    <property type="match status" value="1"/>
</dbReference>
<gene>
    <name evidence="2" type="ORF">H8Z83_17515</name>
</gene>
<evidence type="ECO:0000313" key="2">
    <source>
        <dbReference type="EMBL" id="MBC5772089.1"/>
    </source>
</evidence>
<keyword evidence="3" id="KW-1185">Reference proteome</keyword>
<accession>A0A923MM65</accession>
<evidence type="ECO:0000313" key="3">
    <source>
        <dbReference type="Proteomes" id="UP000620327"/>
    </source>
</evidence>
<comment type="caution">
    <text evidence="2">The sequence shown here is derived from an EMBL/GenBank/DDBJ whole genome shotgun (WGS) entry which is preliminary data.</text>
</comment>
<name>A0A923MM65_9FIRM</name>
<dbReference type="AlphaFoldDB" id="A0A923MM65"/>
<comment type="similarity">
    <text evidence="1">Belongs to the plasmid mobilization pre family.</text>
</comment>
<dbReference type="GO" id="GO:0003677">
    <property type="term" value="F:DNA binding"/>
    <property type="evidence" value="ECO:0007669"/>
    <property type="project" value="InterPro"/>
</dbReference>
<dbReference type="EMBL" id="JACOQI010000031">
    <property type="protein sequence ID" value="MBC5772089.1"/>
    <property type="molecule type" value="Genomic_DNA"/>
</dbReference>